<evidence type="ECO:0000313" key="7">
    <source>
        <dbReference type="Proteomes" id="UP000290365"/>
    </source>
</evidence>
<dbReference type="Proteomes" id="UP000290365">
    <property type="component" value="Chromosome"/>
</dbReference>
<dbReference type="AlphaFoldDB" id="A0A4P6JKC2"/>
<name>A0A4P6JKC2_KTERU</name>
<evidence type="ECO:0000256" key="2">
    <source>
        <dbReference type="ARBA" id="ARBA00008520"/>
    </source>
</evidence>
<comment type="subcellular location">
    <subcellularLocation>
        <location evidence="1">Cell envelope</location>
    </subcellularLocation>
</comment>
<feature type="region of interest" description="Disordered" evidence="5">
    <location>
        <begin position="1"/>
        <end position="25"/>
    </location>
</feature>
<keyword evidence="4" id="KW-0732">Signal</keyword>
<evidence type="ECO:0000256" key="5">
    <source>
        <dbReference type="SAM" id="MobiDB-lite"/>
    </source>
</evidence>
<proteinExistence type="inferred from homology"/>
<evidence type="ECO:0000313" key="6">
    <source>
        <dbReference type="EMBL" id="QBD75608.1"/>
    </source>
</evidence>
<dbReference type="PANTHER" id="PTHR43649:SF31">
    <property type="entry name" value="SN-GLYCEROL-3-PHOSPHATE-BINDING PERIPLASMIC PROTEIN UGPB"/>
    <property type="match status" value="1"/>
</dbReference>
<dbReference type="KEGG" id="kbs:EPA93_06150"/>
<keyword evidence="3" id="KW-0813">Transport</keyword>
<protein>
    <submittedName>
        <fullName evidence="6">Sugar ABC transporter substrate-binding protein</fullName>
    </submittedName>
</protein>
<evidence type="ECO:0000256" key="3">
    <source>
        <dbReference type="ARBA" id="ARBA00022448"/>
    </source>
</evidence>
<dbReference type="InterPro" id="IPR006059">
    <property type="entry name" value="SBP"/>
</dbReference>
<dbReference type="OrthoDB" id="9782846at2"/>
<sequence>MQLAHRRRGLANVAQRNGGTRSAFDPRRPGGWMAFGLIFSLMLVVFTSCGSPDNTASQGGKVNLTYALWDQNQQPAYQKSIDEFEKQHPNIKVTIQQTPWAQYWQKLNTEFAGNSAPDVFWDHVAYFPQFAQQGVLMDLSPLIEKDKLDLSVYYPQLIKQFQYQDKYYGMPKDWDTITLIYNKNIFKQMNVQEPDDKLNWNPTDGGSFLKLLQKLTVDKSGKHADEPDFDAKNIKQYGFVSLNSNQSAYLNYIAMNGGKFLDKPFGQKFVFNQPESVQALQFLVDLIAKWHVSPPASQTNDVSNVDIQMLARGQAAMIETGSWNVSYIAQQTNFPIGIAQLPSGPKGRVSVFNGLSDAISAKTAHAQEAWELVKWLASPHSQELIGGQGIVWPAVKNADQNFADFWKKKDIDVTPFFTEAQGATVSFPITPGFNEAQTKINDIFNQMYLGQIPVQKATDTAVQQGNAAISGATSEGS</sequence>
<reference evidence="6 7" key="1">
    <citation type="submission" date="2019-01" db="EMBL/GenBank/DDBJ databases">
        <title>Ktedonosporobacter rubrisoli SCAWS-G2.</title>
        <authorList>
            <person name="Huang Y."/>
            <person name="Yan B."/>
        </authorList>
    </citation>
    <scope>NUCLEOTIDE SEQUENCE [LARGE SCALE GENOMIC DNA]</scope>
    <source>
        <strain evidence="6 7">SCAWS-G2</strain>
    </source>
</reference>
<accession>A0A4P6JKC2</accession>
<dbReference type="Pfam" id="PF01547">
    <property type="entry name" value="SBP_bac_1"/>
    <property type="match status" value="1"/>
</dbReference>
<dbReference type="InterPro" id="IPR050490">
    <property type="entry name" value="Bact_solute-bd_prot1"/>
</dbReference>
<dbReference type="Gene3D" id="3.40.190.10">
    <property type="entry name" value="Periplasmic binding protein-like II"/>
    <property type="match status" value="1"/>
</dbReference>
<dbReference type="SUPFAM" id="SSF53850">
    <property type="entry name" value="Periplasmic binding protein-like II"/>
    <property type="match status" value="1"/>
</dbReference>
<keyword evidence="7" id="KW-1185">Reference proteome</keyword>
<dbReference type="PANTHER" id="PTHR43649">
    <property type="entry name" value="ARABINOSE-BINDING PROTEIN-RELATED"/>
    <property type="match status" value="1"/>
</dbReference>
<dbReference type="GO" id="GO:0030313">
    <property type="term" value="C:cell envelope"/>
    <property type="evidence" value="ECO:0007669"/>
    <property type="project" value="UniProtKB-SubCell"/>
</dbReference>
<evidence type="ECO:0000256" key="1">
    <source>
        <dbReference type="ARBA" id="ARBA00004196"/>
    </source>
</evidence>
<dbReference type="RefSeq" id="WP_129886206.1">
    <property type="nucleotide sequence ID" value="NZ_CP035758.1"/>
</dbReference>
<gene>
    <name evidence="6" type="ORF">EPA93_06150</name>
</gene>
<evidence type="ECO:0000256" key="4">
    <source>
        <dbReference type="ARBA" id="ARBA00022729"/>
    </source>
</evidence>
<dbReference type="EMBL" id="CP035758">
    <property type="protein sequence ID" value="QBD75608.1"/>
    <property type="molecule type" value="Genomic_DNA"/>
</dbReference>
<comment type="similarity">
    <text evidence="2">Belongs to the bacterial solute-binding protein 1 family.</text>
</comment>
<dbReference type="CDD" id="cd13585">
    <property type="entry name" value="PBP2_TMBP_like"/>
    <property type="match status" value="1"/>
</dbReference>
<organism evidence="6 7">
    <name type="scientific">Ktedonosporobacter rubrisoli</name>
    <dbReference type="NCBI Taxonomy" id="2509675"/>
    <lineage>
        <taxon>Bacteria</taxon>
        <taxon>Bacillati</taxon>
        <taxon>Chloroflexota</taxon>
        <taxon>Ktedonobacteria</taxon>
        <taxon>Ktedonobacterales</taxon>
        <taxon>Ktedonosporobacteraceae</taxon>
        <taxon>Ktedonosporobacter</taxon>
    </lineage>
</organism>